<keyword evidence="3" id="KW-0274">FAD</keyword>
<proteinExistence type="predicted"/>
<organism evidence="7 8">
    <name type="scientific">Parathielavia appendiculata</name>
    <dbReference type="NCBI Taxonomy" id="2587402"/>
    <lineage>
        <taxon>Eukaryota</taxon>
        <taxon>Fungi</taxon>
        <taxon>Dikarya</taxon>
        <taxon>Ascomycota</taxon>
        <taxon>Pezizomycotina</taxon>
        <taxon>Sordariomycetes</taxon>
        <taxon>Sordariomycetidae</taxon>
        <taxon>Sordariales</taxon>
        <taxon>Chaetomiaceae</taxon>
        <taxon>Parathielavia</taxon>
    </lineage>
</organism>
<gene>
    <name evidence="7" type="ORF">N657DRAFT_669209</name>
</gene>
<evidence type="ECO:0000313" key="8">
    <source>
        <dbReference type="Proteomes" id="UP001302602"/>
    </source>
</evidence>
<evidence type="ECO:0000256" key="4">
    <source>
        <dbReference type="ARBA" id="ARBA00023002"/>
    </source>
</evidence>
<keyword evidence="8" id="KW-1185">Reference proteome</keyword>
<dbReference type="PANTHER" id="PTHR47178">
    <property type="entry name" value="MONOOXYGENASE, FAD-BINDING"/>
    <property type="match status" value="1"/>
</dbReference>
<keyword evidence="4" id="KW-0560">Oxidoreductase</keyword>
<dbReference type="SUPFAM" id="SSF51905">
    <property type="entry name" value="FAD/NAD(P)-binding domain"/>
    <property type="match status" value="1"/>
</dbReference>
<reference evidence="7" key="1">
    <citation type="journal article" date="2023" name="Mol. Phylogenet. Evol.">
        <title>Genome-scale phylogeny and comparative genomics of the fungal order Sordariales.</title>
        <authorList>
            <person name="Hensen N."/>
            <person name="Bonometti L."/>
            <person name="Westerberg I."/>
            <person name="Brannstrom I.O."/>
            <person name="Guillou S."/>
            <person name="Cros-Aarteil S."/>
            <person name="Calhoun S."/>
            <person name="Haridas S."/>
            <person name="Kuo A."/>
            <person name="Mondo S."/>
            <person name="Pangilinan J."/>
            <person name="Riley R."/>
            <person name="LaButti K."/>
            <person name="Andreopoulos B."/>
            <person name="Lipzen A."/>
            <person name="Chen C."/>
            <person name="Yan M."/>
            <person name="Daum C."/>
            <person name="Ng V."/>
            <person name="Clum A."/>
            <person name="Steindorff A."/>
            <person name="Ohm R.A."/>
            <person name="Martin F."/>
            <person name="Silar P."/>
            <person name="Natvig D.O."/>
            <person name="Lalanne C."/>
            <person name="Gautier V."/>
            <person name="Ament-Velasquez S.L."/>
            <person name="Kruys A."/>
            <person name="Hutchinson M.I."/>
            <person name="Powell A.J."/>
            <person name="Barry K."/>
            <person name="Miller A.N."/>
            <person name="Grigoriev I.V."/>
            <person name="Debuchy R."/>
            <person name="Gladieux P."/>
            <person name="Hiltunen Thoren M."/>
            <person name="Johannesson H."/>
        </authorList>
    </citation>
    <scope>NUCLEOTIDE SEQUENCE</scope>
    <source>
        <strain evidence="7">CBS 731.68</strain>
    </source>
</reference>
<protein>
    <recommendedName>
        <fullName evidence="6">FAD-binding domain-containing protein</fullName>
    </recommendedName>
</protein>
<feature type="domain" description="FAD-binding" evidence="6">
    <location>
        <begin position="58"/>
        <end position="143"/>
    </location>
</feature>
<comment type="cofactor">
    <cofactor evidence="1">
        <name>FAD</name>
        <dbReference type="ChEBI" id="CHEBI:57692"/>
    </cofactor>
</comment>
<dbReference type="AlphaFoldDB" id="A0AAN6U978"/>
<dbReference type="Gene3D" id="3.50.50.60">
    <property type="entry name" value="FAD/NAD(P)-binding domain"/>
    <property type="match status" value="1"/>
</dbReference>
<dbReference type="EMBL" id="MU853224">
    <property type="protein sequence ID" value="KAK4127336.1"/>
    <property type="molecule type" value="Genomic_DNA"/>
</dbReference>
<dbReference type="Pfam" id="PF01494">
    <property type="entry name" value="FAD_binding_3"/>
    <property type="match status" value="1"/>
</dbReference>
<reference evidence="7" key="2">
    <citation type="submission" date="2023-05" db="EMBL/GenBank/DDBJ databases">
        <authorList>
            <consortium name="Lawrence Berkeley National Laboratory"/>
            <person name="Steindorff A."/>
            <person name="Hensen N."/>
            <person name="Bonometti L."/>
            <person name="Westerberg I."/>
            <person name="Brannstrom I.O."/>
            <person name="Guillou S."/>
            <person name="Cros-Aarteil S."/>
            <person name="Calhoun S."/>
            <person name="Haridas S."/>
            <person name="Kuo A."/>
            <person name="Mondo S."/>
            <person name="Pangilinan J."/>
            <person name="Riley R."/>
            <person name="Labutti K."/>
            <person name="Andreopoulos B."/>
            <person name="Lipzen A."/>
            <person name="Chen C."/>
            <person name="Yanf M."/>
            <person name="Daum C."/>
            <person name="Ng V."/>
            <person name="Clum A."/>
            <person name="Ohm R."/>
            <person name="Martin F."/>
            <person name="Silar P."/>
            <person name="Natvig D."/>
            <person name="Lalanne C."/>
            <person name="Gautier V."/>
            <person name="Ament-Velasquez S.L."/>
            <person name="Kruys A."/>
            <person name="Hutchinson M.I."/>
            <person name="Powell A.J."/>
            <person name="Barry K."/>
            <person name="Miller A.N."/>
            <person name="Grigoriev I.V."/>
            <person name="Debuchy R."/>
            <person name="Gladieux P."/>
            <person name="Thoren M.H."/>
            <person name="Johannesson H."/>
        </authorList>
    </citation>
    <scope>NUCLEOTIDE SEQUENCE</scope>
    <source>
        <strain evidence="7">CBS 731.68</strain>
    </source>
</reference>
<evidence type="ECO:0000256" key="3">
    <source>
        <dbReference type="ARBA" id="ARBA00022827"/>
    </source>
</evidence>
<dbReference type="RefSeq" id="XP_062651107.1">
    <property type="nucleotide sequence ID" value="XM_062795479.1"/>
</dbReference>
<evidence type="ECO:0000256" key="1">
    <source>
        <dbReference type="ARBA" id="ARBA00001974"/>
    </source>
</evidence>
<evidence type="ECO:0000256" key="5">
    <source>
        <dbReference type="ARBA" id="ARBA00023033"/>
    </source>
</evidence>
<name>A0AAN6U978_9PEZI</name>
<dbReference type="GO" id="GO:0071949">
    <property type="term" value="F:FAD binding"/>
    <property type="evidence" value="ECO:0007669"/>
    <property type="project" value="InterPro"/>
</dbReference>
<dbReference type="GeneID" id="87832247"/>
<dbReference type="PANTHER" id="PTHR47178:SF5">
    <property type="entry name" value="FAD-BINDING DOMAIN-CONTAINING PROTEIN"/>
    <property type="match status" value="1"/>
</dbReference>
<keyword evidence="5" id="KW-0503">Monooxygenase</keyword>
<dbReference type="GO" id="GO:0004497">
    <property type="term" value="F:monooxygenase activity"/>
    <property type="evidence" value="ECO:0007669"/>
    <property type="project" value="UniProtKB-KW"/>
</dbReference>
<dbReference type="InterPro" id="IPR002938">
    <property type="entry name" value="FAD-bd"/>
</dbReference>
<evidence type="ECO:0000313" key="7">
    <source>
        <dbReference type="EMBL" id="KAK4127336.1"/>
    </source>
</evidence>
<sequence>MAPFKEGCQIRLGEAAQAGFKACLTDDIRTALLTKLGKSASAGDTAPAICNSRFETLLDLTKFGSYSKSAAINRVVLRNTLVESVKAAGRVTFQKKLDRYRMIFDGGNERVQLLFTDGSTDTCDILVGADGSRSTINQQVGVRNIVDIHSHMMFLNKGDLTQQVIKNLSARLQSGPVIAITKDMLFYFALYLPPLRGQSSQENGGAQYDLDQGSFYYYYSYTAVPLGVPDLQQLTIQENRAL</sequence>
<evidence type="ECO:0000256" key="2">
    <source>
        <dbReference type="ARBA" id="ARBA00022630"/>
    </source>
</evidence>
<evidence type="ECO:0000259" key="6">
    <source>
        <dbReference type="Pfam" id="PF01494"/>
    </source>
</evidence>
<feature type="non-terminal residue" evidence="7">
    <location>
        <position position="242"/>
    </location>
</feature>
<dbReference type="Proteomes" id="UP001302602">
    <property type="component" value="Unassembled WGS sequence"/>
</dbReference>
<comment type="caution">
    <text evidence="7">The sequence shown here is derived from an EMBL/GenBank/DDBJ whole genome shotgun (WGS) entry which is preliminary data.</text>
</comment>
<dbReference type="InterPro" id="IPR036188">
    <property type="entry name" value="FAD/NAD-bd_sf"/>
</dbReference>
<accession>A0AAN6U978</accession>
<keyword evidence="2" id="KW-0285">Flavoprotein</keyword>